<dbReference type="RefSeq" id="WP_284919238.1">
    <property type="nucleotide sequence ID" value="NZ_CP126980.1"/>
</dbReference>
<evidence type="ECO:0008006" key="3">
    <source>
        <dbReference type="Google" id="ProtNLM"/>
    </source>
</evidence>
<dbReference type="EMBL" id="CP126980">
    <property type="protein sequence ID" value="WIM97844.1"/>
    <property type="molecule type" value="Genomic_DNA"/>
</dbReference>
<keyword evidence="2" id="KW-1185">Reference proteome</keyword>
<evidence type="ECO:0000313" key="1">
    <source>
        <dbReference type="EMBL" id="WIM97844.1"/>
    </source>
</evidence>
<reference evidence="1 2" key="1">
    <citation type="submission" date="2023-06" db="EMBL/GenBank/DDBJ databases">
        <authorList>
            <person name="Yushchuk O."/>
            <person name="Binda E."/>
            <person name="Ruckert-Reed C."/>
            <person name="Fedorenko V."/>
            <person name="Kalinowski J."/>
            <person name="Marinelli F."/>
        </authorList>
    </citation>
    <scope>NUCLEOTIDE SEQUENCE [LARGE SCALE GENOMIC DNA]</scope>
    <source>
        <strain evidence="1 2">NRRL 3884</strain>
    </source>
</reference>
<protein>
    <recommendedName>
        <fullName evidence="3">Minor tail protein</fullName>
    </recommendedName>
</protein>
<sequence>MAFPVTPLPLYVGLAAGADPVTPATWTIDDITADVRVGQGVTIQAGRQDEGDVVGATTLNATLDNRGGHYSRVNPLGRWYGKLDKGSPVQARISRIADTFSRTTASGLGTDPVSGITWTGNTAFSCTGTQAQVTIGTDNFTATTIASQVTGYDLEISYTSAVSVLPVGASWVMSAVFWYDATSLSYYKAHTEFQPGGGIVVKVQRVAARNYIDVLGITATGVTYTAGAKIRTRILVVGGAILVKVWPATGSEPAAWSASVTETMPQSSGAGVGLEMWRVAGMTNGSSVVASVDDYRVDVIRATTPVPEWPVRWDQSGKDVTAPITGSGVLHRLSQGQEALRSPMYRMITQFSSLVGHWPLEDGSGATQLANSVSGGRPGSCTASLTLGADGGPGGAASVVQSPIDSTMSGIFRRSSATAGWQISFGAKLATTAPVAETTMFTWTTSNGYLWTWAVRSTTFRLTVTQDDTVLMTNAVTFGTGYFPTNWLDYRFKVSASGGTVTVEAAWFSTDLGAIGTTWTFSGTPGALASWRMATNTATADALWTHIYGVTGLADNLQSSAVQNAFDGYTGELAGNRAARLATEEGIPLVLIGPVGTKMGPQRAATILDLLRECETTNQGVLSERGAGLAYLNRVGLYNQVPVMTLDFNVGHVAAPPEPTDDDLRLRNRIRLSRPSGSEVTVQDDTSISRSGVYADDVEVNLATDPQLTDHAWWRLHLGTVDEPRWPRISLNLARNPSLIGAWCTVRVGSRITVANPPATFAGQSLDLIVEGWTERLGPYSWDVDLVCSPARPWDVAVYDSAASRYDSRTTTLASTAAAGATTLVLTITNPADVWSTKAASQPYDLVISGERVRVPVGGMSTVSGTGPYTQTITGATRAINGIAKSLPAGSEVHIATPGRYAL</sequence>
<name>A0ABY8WNF6_9ACTN</name>
<accession>A0ABY8WNF6</accession>
<organism evidence="1 2">
    <name type="scientific">Actinoplanes oblitus</name>
    <dbReference type="NCBI Taxonomy" id="3040509"/>
    <lineage>
        <taxon>Bacteria</taxon>
        <taxon>Bacillati</taxon>
        <taxon>Actinomycetota</taxon>
        <taxon>Actinomycetes</taxon>
        <taxon>Micromonosporales</taxon>
        <taxon>Micromonosporaceae</taxon>
        <taxon>Actinoplanes</taxon>
    </lineage>
</organism>
<proteinExistence type="predicted"/>
<gene>
    <name evidence="1" type="ORF">ACTOB_001398</name>
</gene>
<dbReference type="Proteomes" id="UP001240150">
    <property type="component" value="Chromosome"/>
</dbReference>
<evidence type="ECO:0000313" key="2">
    <source>
        <dbReference type="Proteomes" id="UP001240150"/>
    </source>
</evidence>